<dbReference type="InterPro" id="IPR026983">
    <property type="entry name" value="DHC"/>
</dbReference>
<evidence type="ECO:0000259" key="3">
    <source>
        <dbReference type="Pfam" id="PF12777"/>
    </source>
</evidence>
<dbReference type="Gene3D" id="3.40.50.300">
    <property type="entry name" value="P-loop containing nucleotide triphosphate hydrolases"/>
    <property type="match status" value="3"/>
</dbReference>
<dbReference type="InterPro" id="IPR041658">
    <property type="entry name" value="AAA_lid_11"/>
</dbReference>
<feature type="coiled-coil region" evidence="1">
    <location>
        <begin position="424"/>
        <end position="521"/>
    </location>
</feature>
<protein>
    <recommendedName>
        <fullName evidence="10">Cytoplasmic dynein 2 heavy chain 1</fullName>
    </recommendedName>
</protein>
<dbReference type="InterPro" id="IPR024743">
    <property type="entry name" value="Dynein_HC_stalk"/>
</dbReference>
<dbReference type="GO" id="GO:0045505">
    <property type="term" value="F:dynein intermediate chain binding"/>
    <property type="evidence" value="ECO:0007669"/>
    <property type="project" value="InterPro"/>
</dbReference>
<dbReference type="OrthoDB" id="447173at2759"/>
<dbReference type="Pfam" id="PF03028">
    <property type="entry name" value="Dynein_heavy"/>
    <property type="match status" value="1"/>
</dbReference>
<dbReference type="InterPro" id="IPR035706">
    <property type="entry name" value="AAA_9"/>
</dbReference>
<dbReference type="InterPro" id="IPR043160">
    <property type="entry name" value="Dynein_C_barrel"/>
</dbReference>
<dbReference type="SUPFAM" id="SSF57997">
    <property type="entry name" value="Tropomyosin"/>
    <property type="match status" value="1"/>
</dbReference>
<evidence type="ECO:0000259" key="6">
    <source>
        <dbReference type="Pfam" id="PF18199"/>
    </source>
</evidence>
<evidence type="ECO:0000259" key="2">
    <source>
        <dbReference type="Pfam" id="PF03028"/>
    </source>
</evidence>
<reference evidence="7 9" key="1">
    <citation type="journal article" date="2013" name="Genome Biol.">
        <title>Draft genome of the mountain pine beetle, Dendroctonus ponderosae Hopkins, a major forest pest.</title>
        <authorList>
            <person name="Keeling C.I."/>
            <person name="Yuen M.M."/>
            <person name="Liao N.Y."/>
            <person name="Docking T.R."/>
            <person name="Chan S.K."/>
            <person name="Taylor G.A."/>
            <person name="Palmquist D.L."/>
            <person name="Jackman S.D."/>
            <person name="Nguyen A."/>
            <person name="Li M."/>
            <person name="Henderson H."/>
            <person name="Janes J.K."/>
            <person name="Zhao Y."/>
            <person name="Pandoh P."/>
            <person name="Moore R."/>
            <person name="Sperling F.A."/>
            <person name="Huber D.P."/>
            <person name="Birol I."/>
            <person name="Jones S.J."/>
            <person name="Bohlmann J."/>
        </authorList>
    </citation>
    <scope>NUCLEOTIDE SEQUENCE</scope>
</reference>
<dbReference type="EMBL" id="KB630966">
    <property type="protein sequence ID" value="ERL83968.1"/>
    <property type="molecule type" value="Genomic_DNA"/>
</dbReference>
<evidence type="ECO:0008006" key="10">
    <source>
        <dbReference type="Google" id="ProtNLM"/>
    </source>
</evidence>
<dbReference type="GO" id="GO:0008569">
    <property type="term" value="F:minus-end-directed microtubule motor activity"/>
    <property type="evidence" value="ECO:0007669"/>
    <property type="project" value="InterPro"/>
</dbReference>
<gene>
    <name evidence="7" type="ORF">D910_01278</name>
    <name evidence="8" type="ORF">D910_08202</name>
</gene>
<sequence length="1489" mass="169397">MGTQAISERFLSKLHLVNIDFPDKEDLSVIVVAYLSAIIRSFFSSANFPKPKVVKLAITMITIFNKIRDTPELHRQGFGSINPHDLVGWCNHLQFYSTLHDRLARVEQKQTLLNILNDSIKADWDLENIADQASRHYYVSRGEALNKATVFEKLSKKNWEMEVQRGIVQFGKESQDLDTIINDEILSLTAAVTRAALIPQYNLVLLGKSGLGRKTAIKISSALLSKRIIHPCSGSPPLFPNDLKLAVQYAGLECEDVLLILEDYVFCTQLNMTIINLLMSAGEAPDLYSDIEMDSLVKGLKDKLDSDNFEGDLNQYFATKIRSLRAPPEIIRDILEGVLKLMGTQDTSWNSMKTFLAKRGVKEDIRSFDASRIQTENRQAVERLMSTKRDSFDQKSAKRASVAAAPLAAWVDANVKYSRVLDKIRPLEREQNKLKQNLDNAETQLVELNANLSDVDATVAKLKEQLSQFTKEAAEIEIGLNEVNRTLASAENLVYKLEDEYQRWQEQLKELSKELEVLPNDSLLAAAFITFLSEEEEINRRNILTTWCSLLGKDEFDLMAFFASEREQLQWQSEGLPNDRASLENAVAMKKGLLSPLVVDPNSTAAHWLKAHYTKSKQNFEHIAANSPKLNTVLEAGIRFGKILLIEELESVPHHLFPILRSDFVVQGRFRERKMIRMFGKLVDCHSDFKVIMCSRNERIKLPAEIASYICNLLATLNETKSNSTAVTAALDESTKVQNDLRKEYEMFLDISSYGSRLYFACREFGNFHILYSVSAGAFSRIFLLCLQTTQSQADNPEIQTRHLFQSIYNYMARGMFKSDKLTFFLHLVCRMFPIAVPEVEMRLFLANNSYQKLGEENDSDLPGWIQPFSVPAVLNIKNALPDLYKKLQLNETNLWTSFMESTQCEKEFPKHCHASEFQKLLVVQCLRPDKLLTCIEICCLRISGLRTVDPPVLSVSSVHAKSSAEEPILLITTSGMDPSVEISDLARQLNHPFEEISMGEGSEAKALTSLEKCRQSGKWLILKNLQLVTYWLSVLAQNLKSSHCSDKFRLWLITESTTKFNAVLAQNCLKIAYEEPQGIGNNMQRIYASLGEQYENKLSRTSARIFFVFSMLHALLQERRKYIPQGWSKYYEFNHTDMQTGLNLTEDLWNVDTTRVQWQFITGLLSEAVYGGRIENVDDTNILETYLAMYFKDEILSHKWRPYGLNVNLPNSGQNKEYCQVIKGFPNKYPPSMFGLPENIDKAREKQMSSTLIQQLKRFYQKHTAKTPTAGMNFKLLHPFFILWKKVNQGHDFIRLSLPGGRKSASALESYVYEEYSKGVTLIQMIHKDFANFNKISKGLQEAEPNEVLAANSLGESQTPTAWIHFWNGPKDPTQYLTELLQKTDHLSIWNSKSIEELLKQPVKLSMFFSPDTFLACSKQGFARFSNVPLEELVLQTSWTSSSNHALILSGILIEGALLENGVLVACKSNSESINLTPNCYLNWTEKV</sequence>
<organism evidence="7 9">
    <name type="scientific">Dendroctonus ponderosae</name>
    <name type="common">Mountain pine beetle</name>
    <dbReference type="NCBI Taxonomy" id="77166"/>
    <lineage>
        <taxon>Eukaryota</taxon>
        <taxon>Metazoa</taxon>
        <taxon>Ecdysozoa</taxon>
        <taxon>Arthropoda</taxon>
        <taxon>Hexapoda</taxon>
        <taxon>Insecta</taxon>
        <taxon>Pterygota</taxon>
        <taxon>Neoptera</taxon>
        <taxon>Endopterygota</taxon>
        <taxon>Coleoptera</taxon>
        <taxon>Polyphaga</taxon>
        <taxon>Cucujiformia</taxon>
        <taxon>Curculionidae</taxon>
        <taxon>Scolytinae</taxon>
        <taxon>Dendroctonus</taxon>
    </lineage>
</organism>
<dbReference type="Pfam" id="PF12781">
    <property type="entry name" value="AAA_9"/>
    <property type="match status" value="1"/>
</dbReference>
<evidence type="ECO:0000256" key="1">
    <source>
        <dbReference type="SAM" id="Coils"/>
    </source>
</evidence>
<dbReference type="Gene3D" id="1.10.8.720">
    <property type="entry name" value="Region D6 of dynein motor"/>
    <property type="match status" value="1"/>
</dbReference>
<evidence type="ECO:0000313" key="7">
    <source>
        <dbReference type="EMBL" id="ERL83968.1"/>
    </source>
</evidence>
<dbReference type="InterPro" id="IPR041228">
    <property type="entry name" value="Dynein_C"/>
</dbReference>
<accession>U4TVI3</accession>
<evidence type="ECO:0000259" key="5">
    <source>
        <dbReference type="Pfam" id="PF18198"/>
    </source>
</evidence>
<proteinExistence type="predicted"/>
<dbReference type="PANTHER" id="PTHR45703">
    <property type="entry name" value="DYNEIN HEAVY CHAIN"/>
    <property type="match status" value="1"/>
</dbReference>
<dbReference type="Pfam" id="PF12777">
    <property type="entry name" value="MT"/>
    <property type="match status" value="1"/>
</dbReference>
<dbReference type="Gene3D" id="3.10.490.20">
    <property type="match status" value="1"/>
</dbReference>
<dbReference type="InterPro" id="IPR027417">
    <property type="entry name" value="P-loop_NTPase"/>
</dbReference>
<evidence type="ECO:0000313" key="9">
    <source>
        <dbReference type="Proteomes" id="UP000030742"/>
    </source>
</evidence>
<dbReference type="Gene3D" id="1.10.287.2610">
    <property type="match status" value="1"/>
</dbReference>
<name>U4TVI3_DENPD</name>
<dbReference type="GO" id="GO:0051959">
    <property type="term" value="F:dynein light intermediate chain binding"/>
    <property type="evidence" value="ECO:0007669"/>
    <property type="project" value="InterPro"/>
</dbReference>
<dbReference type="GO" id="GO:0030286">
    <property type="term" value="C:dynein complex"/>
    <property type="evidence" value="ECO:0007669"/>
    <property type="project" value="InterPro"/>
</dbReference>
<feature type="domain" description="Dynein heavy chain AAA lid" evidence="5">
    <location>
        <begin position="1105"/>
        <end position="1240"/>
    </location>
</feature>
<dbReference type="InterPro" id="IPR042219">
    <property type="entry name" value="AAA_lid_11_sf"/>
</dbReference>
<dbReference type="InterPro" id="IPR004273">
    <property type="entry name" value="Dynein_heavy_D6_P-loop"/>
</dbReference>
<dbReference type="Gene3D" id="1.20.1270.280">
    <property type="match status" value="1"/>
</dbReference>
<dbReference type="EMBL" id="KB632260">
    <property type="protein sequence ID" value="ERL90857.1"/>
    <property type="molecule type" value="Genomic_DNA"/>
</dbReference>
<evidence type="ECO:0000313" key="8">
    <source>
        <dbReference type="EMBL" id="ERL90857.1"/>
    </source>
</evidence>
<feature type="domain" description="Dynein heavy chain C-terminal" evidence="6">
    <location>
        <begin position="1304"/>
        <end position="1487"/>
    </location>
</feature>
<feature type="domain" description="Dynein heavy chain region D6 P-loop" evidence="2">
    <location>
        <begin position="965"/>
        <end position="1072"/>
    </location>
</feature>
<dbReference type="GO" id="GO:0007018">
    <property type="term" value="P:microtubule-based movement"/>
    <property type="evidence" value="ECO:0007669"/>
    <property type="project" value="InterPro"/>
</dbReference>
<evidence type="ECO:0000259" key="4">
    <source>
        <dbReference type="Pfam" id="PF12781"/>
    </source>
</evidence>
<dbReference type="Gene3D" id="1.20.920.30">
    <property type="match status" value="1"/>
</dbReference>
<dbReference type="Proteomes" id="UP000030742">
    <property type="component" value="Unassembled WGS sequence"/>
</dbReference>
<dbReference type="Pfam" id="PF18199">
    <property type="entry name" value="Dynein_C"/>
    <property type="match status" value="1"/>
</dbReference>
<dbReference type="PANTHER" id="PTHR45703:SF22">
    <property type="entry name" value="DYNEIN CYTOPLASMIC 2 HEAVY CHAIN 1"/>
    <property type="match status" value="1"/>
</dbReference>
<dbReference type="Gene3D" id="1.10.8.1220">
    <property type="match status" value="1"/>
</dbReference>
<dbReference type="Pfam" id="PF18198">
    <property type="entry name" value="AAA_lid_11"/>
    <property type="match status" value="1"/>
</dbReference>
<dbReference type="STRING" id="77166.U4TVI3"/>
<keyword evidence="1" id="KW-0175">Coiled coil</keyword>
<feature type="domain" description="Dynein heavy chain ATP-binding dynein motor region" evidence="4">
    <location>
        <begin position="570"/>
        <end position="711"/>
    </location>
</feature>
<feature type="domain" description="Dynein heavy chain coiled coil stalk" evidence="3">
    <location>
        <begin position="312"/>
        <end position="540"/>
    </location>
</feature>